<dbReference type="Proteomes" id="UP000829720">
    <property type="component" value="Unassembled WGS sequence"/>
</dbReference>
<evidence type="ECO:0000259" key="1">
    <source>
        <dbReference type="Pfam" id="PF09004"/>
    </source>
</evidence>
<evidence type="ECO:0000313" key="2">
    <source>
        <dbReference type="EMBL" id="KAI1885498.1"/>
    </source>
</evidence>
<proteinExistence type="predicted"/>
<gene>
    <name evidence="2" type="ORF">AGOR_G00204310</name>
</gene>
<sequence>MVAINKKAQRRMCFLCQLRTCNLSKELLCQFYRTVIESVLCTSITVWFCSATQKDKARLQRIVRTAEWILGINLPSLQDLYSSQVRKQAVKITEGPSHPGHSQSELLPSGWRYRSLSAKTSRHENNFFPQAVKLMNTHPGQGPKHTPSALSLCAILNS</sequence>
<keyword evidence="3" id="KW-1185">Reference proteome</keyword>
<evidence type="ECO:0000313" key="3">
    <source>
        <dbReference type="Proteomes" id="UP000829720"/>
    </source>
</evidence>
<dbReference type="EMBL" id="JAERUA010000020">
    <property type="protein sequence ID" value="KAI1885498.1"/>
    <property type="molecule type" value="Genomic_DNA"/>
</dbReference>
<dbReference type="GO" id="GO:0016706">
    <property type="term" value="F:2-oxoglutarate-dependent dioxygenase activity"/>
    <property type="evidence" value="ECO:0007669"/>
    <property type="project" value="InterPro"/>
</dbReference>
<organism evidence="2 3">
    <name type="scientific">Albula goreensis</name>
    <dbReference type="NCBI Taxonomy" id="1534307"/>
    <lineage>
        <taxon>Eukaryota</taxon>
        <taxon>Metazoa</taxon>
        <taxon>Chordata</taxon>
        <taxon>Craniata</taxon>
        <taxon>Vertebrata</taxon>
        <taxon>Euteleostomi</taxon>
        <taxon>Actinopterygii</taxon>
        <taxon>Neopterygii</taxon>
        <taxon>Teleostei</taxon>
        <taxon>Albuliformes</taxon>
        <taxon>Albulidae</taxon>
        <taxon>Albula</taxon>
    </lineage>
</organism>
<comment type="caution">
    <text evidence="2">The sequence shown here is derived from an EMBL/GenBank/DDBJ whole genome shotgun (WGS) entry which is preliminary data.</text>
</comment>
<dbReference type="GO" id="GO:0008168">
    <property type="term" value="F:methyltransferase activity"/>
    <property type="evidence" value="ECO:0007669"/>
    <property type="project" value="InterPro"/>
</dbReference>
<dbReference type="InterPro" id="IPR015095">
    <property type="entry name" value="AlkB_hom8_N"/>
</dbReference>
<name>A0A8T3CSK3_9TELE</name>
<feature type="domain" description="Alkylated DNA repair protein AlkB homologue 8 N-terminal" evidence="1">
    <location>
        <begin position="4"/>
        <end position="38"/>
    </location>
</feature>
<reference evidence="2" key="1">
    <citation type="submission" date="2021-01" db="EMBL/GenBank/DDBJ databases">
        <authorList>
            <person name="Zahm M."/>
            <person name="Roques C."/>
            <person name="Cabau C."/>
            <person name="Klopp C."/>
            <person name="Donnadieu C."/>
            <person name="Jouanno E."/>
            <person name="Lampietro C."/>
            <person name="Louis A."/>
            <person name="Herpin A."/>
            <person name="Echchiki A."/>
            <person name="Berthelot C."/>
            <person name="Parey E."/>
            <person name="Roest-Crollius H."/>
            <person name="Braasch I."/>
            <person name="Postlethwait J."/>
            <person name="Bobe J."/>
            <person name="Montfort J."/>
            <person name="Bouchez O."/>
            <person name="Begum T."/>
            <person name="Mejri S."/>
            <person name="Adams A."/>
            <person name="Chen W.-J."/>
            <person name="Guiguen Y."/>
        </authorList>
    </citation>
    <scope>NUCLEOTIDE SEQUENCE</scope>
    <source>
        <tissue evidence="2">Blood</tissue>
    </source>
</reference>
<dbReference type="OrthoDB" id="411173at2759"/>
<dbReference type="Pfam" id="PF09004">
    <property type="entry name" value="ALKBH8_N"/>
    <property type="match status" value="1"/>
</dbReference>
<accession>A0A8T3CSK3</accession>
<dbReference type="AlphaFoldDB" id="A0A8T3CSK3"/>
<protein>
    <recommendedName>
        <fullName evidence="1">Alkylated DNA repair protein AlkB homologue 8 N-terminal domain-containing protein</fullName>
    </recommendedName>
</protein>